<evidence type="ECO:0000313" key="1">
    <source>
        <dbReference type="EMBL" id="CAM9844179.1"/>
    </source>
</evidence>
<proteinExistence type="predicted"/>
<accession>A0AC59YNQ8</accession>
<dbReference type="Proteomes" id="UP001162501">
    <property type="component" value="Chromosome 19"/>
</dbReference>
<reference evidence="1" key="1">
    <citation type="submission" date="2023-05" db="EMBL/GenBank/DDBJ databases">
        <authorList>
            <consortium name="ELIXIR-Norway"/>
        </authorList>
    </citation>
    <scope>NUCLEOTIDE SEQUENCE</scope>
</reference>
<protein>
    <submittedName>
        <fullName evidence="1">Uncharacterized protein</fullName>
    </submittedName>
</protein>
<evidence type="ECO:0000313" key="2">
    <source>
        <dbReference type="Proteomes" id="UP001162501"/>
    </source>
</evidence>
<organism evidence="1 2">
    <name type="scientific">Rangifer tarandus platyrhynchus</name>
    <name type="common">Svalbard reindeer</name>
    <dbReference type="NCBI Taxonomy" id="3082113"/>
    <lineage>
        <taxon>Eukaryota</taxon>
        <taxon>Metazoa</taxon>
        <taxon>Chordata</taxon>
        <taxon>Craniata</taxon>
        <taxon>Vertebrata</taxon>
        <taxon>Euteleostomi</taxon>
        <taxon>Mammalia</taxon>
        <taxon>Eutheria</taxon>
        <taxon>Laurasiatheria</taxon>
        <taxon>Artiodactyla</taxon>
        <taxon>Ruminantia</taxon>
        <taxon>Pecora</taxon>
        <taxon>Cervidae</taxon>
        <taxon>Odocoileinae</taxon>
        <taxon>Rangifer</taxon>
    </lineage>
</organism>
<reference evidence="1" key="2">
    <citation type="submission" date="2025-03" db="EMBL/GenBank/DDBJ databases">
        <authorList>
            <consortium name="ELIXIR-Norway"/>
            <consortium name="Elixir Norway"/>
        </authorList>
    </citation>
    <scope>NUCLEOTIDE SEQUENCE</scope>
</reference>
<sequence length="104" mass="11995">MREGWSLLPFSTLENSFREVEHQPKVTQPAGGLSTQILNPSYIIPVGVLHPRIWRDNFIMNSYRRDLSILRFCITNLLQIPRDDCVSTGGMFLRLAFCKLTNIE</sequence>
<name>A0AC59YNQ8_RANTA</name>
<dbReference type="EMBL" id="OX596103">
    <property type="protein sequence ID" value="CAM9844179.1"/>
    <property type="molecule type" value="Genomic_DNA"/>
</dbReference>
<gene>
    <name evidence="1" type="ORF">MRATA1EN22A_LOCUS8250</name>
</gene>